<evidence type="ECO:0000313" key="1">
    <source>
        <dbReference type="EMBL" id="GAA5146627.1"/>
    </source>
</evidence>
<reference evidence="2" key="1">
    <citation type="journal article" date="2019" name="Int. J. Syst. Evol. Microbiol.">
        <title>The Global Catalogue of Microorganisms (GCM) 10K type strain sequencing project: providing services to taxonomists for standard genome sequencing and annotation.</title>
        <authorList>
            <consortium name="The Broad Institute Genomics Platform"/>
            <consortium name="The Broad Institute Genome Sequencing Center for Infectious Disease"/>
            <person name="Wu L."/>
            <person name="Ma J."/>
        </authorList>
    </citation>
    <scope>NUCLEOTIDE SEQUENCE [LARGE SCALE GENOMIC DNA]</scope>
    <source>
        <strain evidence="2">JCM 18053</strain>
    </source>
</reference>
<protein>
    <submittedName>
        <fullName evidence="1">Uncharacterized protein</fullName>
    </submittedName>
</protein>
<organism evidence="1 2">
    <name type="scientific">Prosthecobacter algae</name>
    <dbReference type="NCBI Taxonomy" id="1144682"/>
    <lineage>
        <taxon>Bacteria</taxon>
        <taxon>Pseudomonadati</taxon>
        <taxon>Verrucomicrobiota</taxon>
        <taxon>Verrucomicrobiia</taxon>
        <taxon>Verrucomicrobiales</taxon>
        <taxon>Verrucomicrobiaceae</taxon>
        <taxon>Prosthecobacter</taxon>
    </lineage>
</organism>
<accession>A0ABP9PHB5</accession>
<comment type="caution">
    <text evidence="1">The sequence shown here is derived from an EMBL/GenBank/DDBJ whole genome shotgun (WGS) entry which is preliminary data.</text>
</comment>
<dbReference type="Proteomes" id="UP001499852">
    <property type="component" value="Unassembled WGS sequence"/>
</dbReference>
<dbReference type="EMBL" id="BAABIA010000009">
    <property type="protein sequence ID" value="GAA5146627.1"/>
    <property type="molecule type" value="Genomic_DNA"/>
</dbReference>
<keyword evidence="2" id="KW-1185">Reference proteome</keyword>
<sequence>MQTPEAGDGLRIPSCTHAVPESALINIHDPIPRGMQASNWPAMPRAGRHLLNSGQRLAETRSIEMAAPNNPTAVRIFMLGHPVTQLTSNGWPCHQPRNVRPQMTPVKNVQITTPTRAVLFNRVRDRRSAQLMK</sequence>
<evidence type="ECO:0000313" key="2">
    <source>
        <dbReference type="Proteomes" id="UP001499852"/>
    </source>
</evidence>
<gene>
    <name evidence="1" type="ORF">GCM10023213_40040</name>
</gene>
<name>A0ABP9PHB5_9BACT</name>
<proteinExistence type="predicted"/>